<accession>A0A1Q2CIB8</accession>
<feature type="domain" description="PAS" evidence="1">
    <location>
        <begin position="20"/>
        <end position="83"/>
    </location>
</feature>
<dbReference type="Gene3D" id="3.30.70.20">
    <property type="match status" value="1"/>
</dbReference>
<keyword evidence="3" id="KW-1185">Reference proteome</keyword>
<evidence type="ECO:0000259" key="1">
    <source>
        <dbReference type="PROSITE" id="PS50112"/>
    </source>
</evidence>
<dbReference type="Proteomes" id="UP000188324">
    <property type="component" value="Chromosome"/>
</dbReference>
<gene>
    <name evidence="2" type="ORF">RPIT_14545</name>
</gene>
<dbReference type="CDD" id="cd00130">
    <property type="entry name" value="PAS"/>
    <property type="match status" value="1"/>
</dbReference>
<dbReference type="EMBL" id="CP019605">
    <property type="protein sequence ID" value="AQP45876.1"/>
    <property type="molecule type" value="Genomic_DNA"/>
</dbReference>
<dbReference type="InterPro" id="IPR010693">
    <property type="entry name" value="Divergent_4Fe-4S_mono-cluster"/>
</dbReference>
<name>A0A1Q2CIB8_9ACTN</name>
<evidence type="ECO:0000313" key="3">
    <source>
        <dbReference type="Proteomes" id="UP000188324"/>
    </source>
</evidence>
<dbReference type="AlphaFoldDB" id="A0A1Q2CIB8"/>
<dbReference type="NCBIfam" id="TIGR00229">
    <property type="entry name" value="sensory_box"/>
    <property type="match status" value="1"/>
</dbReference>
<dbReference type="SUPFAM" id="SSF55785">
    <property type="entry name" value="PYP-like sensor domain (PAS domain)"/>
    <property type="match status" value="1"/>
</dbReference>
<dbReference type="PROSITE" id="PS50112">
    <property type="entry name" value="PAS"/>
    <property type="match status" value="1"/>
</dbReference>
<proteinExistence type="predicted"/>
<dbReference type="InterPro" id="IPR013656">
    <property type="entry name" value="PAS_4"/>
</dbReference>
<dbReference type="KEGG" id="tfl:RPIT_14545"/>
<dbReference type="Gene3D" id="3.30.450.20">
    <property type="entry name" value="PAS domain"/>
    <property type="match status" value="1"/>
</dbReference>
<dbReference type="InterPro" id="IPR000014">
    <property type="entry name" value="PAS"/>
</dbReference>
<protein>
    <recommendedName>
        <fullName evidence="1">PAS domain-containing protein</fullName>
    </recommendedName>
</protein>
<evidence type="ECO:0000313" key="2">
    <source>
        <dbReference type="EMBL" id="AQP45876.1"/>
    </source>
</evidence>
<dbReference type="Pfam" id="PF08448">
    <property type="entry name" value="PAS_4"/>
    <property type="match status" value="1"/>
</dbReference>
<dbReference type="STRING" id="1610493.RPIT_14545"/>
<dbReference type="SMART" id="SM00091">
    <property type="entry name" value="PAS"/>
    <property type="match status" value="1"/>
</dbReference>
<dbReference type="RefSeq" id="WP_226996279.1">
    <property type="nucleotide sequence ID" value="NZ_CP019605.1"/>
</dbReference>
<dbReference type="Pfam" id="PF06902">
    <property type="entry name" value="Fer4_19"/>
    <property type="match status" value="1"/>
</dbReference>
<dbReference type="InterPro" id="IPR035965">
    <property type="entry name" value="PAS-like_dom_sf"/>
</dbReference>
<organism evidence="2 3">
    <name type="scientific">Tessaracoccus flavus</name>
    <dbReference type="NCBI Taxonomy" id="1610493"/>
    <lineage>
        <taxon>Bacteria</taxon>
        <taxon>Bacillati</taxon>
        <taxon>Actinomycetota</taxon>
        <taxon>Actinomycetes</taxon>
        <taxon>Propionibacteriales</taxon>
        <taxon>Propionibacteriaceae</taxon>
        <taxon>Tessaracoccus</taxon>
    </lineage>
</organism>
<sequence length="220" mass="23663">MVVTWDGADGVLSGEVAGWALDSATDAIIVIDGEGLVRAWNRACVDLFGFTKEYAVGRDVDFMIPPRLRDGHHRGFTSAMERGALASDGAARRTKSLRADGGTVYIDMTFAMLHDDRGTAIGAVAVARPASDRDTPTHGRKRYRGQLVDVTFDSALCNHNGQCVRNMPEVFDTSKRPWINPEAAESPADAERLRTTVFNCPTGALQILAPDAPDDDASAG</sequence>
<reference evidence="2 3" key="1">
    <citation type="journal article" date="2016" name="Int. J. Syst. Evol. Microbiol.">
        <title>Tessaracoccus flavus sp. nov., isolated from the drainage system of a lindane-producing factory.</title>
        <authorList>
            <person name="Kumari R."/>
            <person name="Singh P."/>
            <person name="Schumann P."/>
            <person name="Lal R."/>
        </authorList>
    </citation>
    <scope>NUCLEOTIDE SEQUENCE [LARGE SCALE GENOMIC DNA]</scope>
    <source>
        <strain evidence="2 3">RP1T</strain>
    </source>
</reference>